<dbReference type="GO" id="GO:0009424">
    <property type="term" value="C:bacterial-type flagellum hook"/>
    <property type="evidence" value="ECO:0007669"/>
    <property type="project" value="InterPro"/>
</dbReference>
<organism evidence="11">
    <name type="scientific">Wolinella succinogenes (strain ATCC 29543 / DSM 1740 / CCUG 13145 / JCM 31913 / LMG 7466 / NCTC 11488 / FDC 602W)</name>
    <name type="common">Vibrio succinogenes</name>
    <dbReference type="NCBI Taxonomy" id="273121"/>
    <lineage>
        <taxon>Bacteria</taxon>
        <taxon>Pseudomonadati</taxon>
        <taxon>Campylobacterota</taxon>
        <taxon>Epsilonproteobacteria</taxon>
        <taxon>Campylobacterales</taxon>
        <taxon>Helicobacteraceae</taxon>
        <taxon>Wolinella</taxon>
    </lineage>
</organism>
<evidence type="ECO:0000259" key="8">
    <source>
        <dbReference type="Pfam" id="PF06429"/>
    </source>
</evidence>
<name>Q7MAG7_WOLSU</name>
<dbReference type="HOGENOM" id="CLU_012762_1_3_7"/>
<keyword evidence="7" id="KW-0175">Coiled coil</keyword>
<keyword evidence="10" id="KW-0969">Cilium</keyword>
<evidence type="ECO:0000259" key="9">
    <source>
        <dbReference type="Pfam" id="PF22638"/>
    </source>
</evidence>
<evidence type="ECO:0000313" key="11">
    <source>
        <dbReference type="Proteomes" id="UP000000422"/>
    </source>
</evidence>
<dbReference type="eggNOG" id="COG1256">
    <property type="taxonomic scope" value="Bacteria"/>
</dbReference>
<keyword evidence="6" id="KW-0975">Bacterial flagellum</keyword>
<dbReference type="KEGG" id="wsu:WS0259"/>
<dbReference type="STRING" id="273121.WS0259"/>
<dbReference type="Pfam" id="PF06429">
    <property type="entry name" value="Flg_bbr_C"/>
    <property type="match status" value="1"/>
</dbReference>
<protein>
    <recommendedName>
        <fullName evidence="4">Flagellar hook-associated protein 1</fullName>
    </recommendedName>
</protein>
<dbReference type="PRINTS" id="PR01005">
    <property type="entry name" value="FLGHOOKAP1"/>
</dbReference>
<dbReference type="RefSeq" id="WP_011138215.1">
    <property type="nucleotide sequence ID" value="NC_005090.1"/>
</dbReference>
<dbReference type="NCBIfam" id="TIGR02492">
    <property type="entry name" value="flgK_ends"/>
    <property type="match status" value="1"/>
</dbReference>
<dbReference type="GO" id="GO:0005198">
    <property type="term" value="F:structural molecule activity"/>
    <property type="evidence" value="ECO:0007669"/>
    <property type="project" value="InterPro"/>
</dbReference>
<evidence type="ECO:0000256" key="7">
    <source>
        <dbReference type="SAM" id="Coils"/>
    </source>
</evidence>
<dbReference type="GO" id="GO:0044780">
    <property type="term" value="P:bacterial-type flagellum assembly"/>
    <property type="evidence" value="ECO:0007669"/>
    <property type="project" value="InterPro"/>
</dbReference>
<dbReference type="GO" id="GO:0005576">
    <property type="term" value="C:extracellular region"/>
    <property type="evidence" value="ECO:0007669"/>
    <property type="project" value="UniProtKB-SubCell"/>
</dbReference>
<feature type="coiled-coil region" evidence="7">
    <location>
        <begin position="141"/>
        <end position="212"/>
    </location>
</feature>
<keyword evidence="5" id="KW-0964">Secreted</keyword>
<comment type="subcellular location">
    <subcellularLocation>
        <location evidence="1">Bacterial flagellum</location>
    </subcellularLocation>
    <subcellularLocation>
        <location evidence="2">Secreted</location>
    </subcellularLocation>
</comment>
<dbReference type="PANTHER" id="PTHR30033:SF1">
    <property type="entry name" value="FLAGELLAR HOOK-ASSOCIATED PROTEIN 1"/>
    <property type="match status" value="1"/>
</dbReference>
<keyword evidence="11" id="KW-1185">Reference proteome</keyword>
<evidence type="ECO:0000256" key="2">
    <source>
        <dbReference type="ARBA" id="ARBA00004613"/>
    </source>
</evidence>
<keyword evidence="10" id="KW-0282">Flagellum</keyword>
<dbReference type="eggNOG" id="COG1749">
    <property type="taxonomic scope" value="Bacteria"/>
</dbReference>
<evidence type="ECO:0000256" key="4">
    <source>
        <dbReference type="ARBA" id="ARBA00016244"/>
    </source>
</evidence>
<dbReference type="InterPro" id="IPR002371">
    <property type="entry name" value="FlgK"/>
</dbReference>
<evidence type="ECO:0000256" key="6">
    <source>
        <dbReference type="ARBA" id="ARBA00023143"/>
    </source>
</evidence>
<evidence type="ECO:0000256" key="5">
    <source>
        <dbReference type="ARBA" id="ARBA00022525"/>
    </source>
</evidence>
<feature type="domain" description="Flagellar basal-body/hook protein C-terminal" evidence="8">
    <location>
        <begin position="562"/>
        <end position="606"/>
    </location>
</feature>
<dbReference type="InterPro" id="IPR010930">
    <property type="entry name" value="Flg_bb/hook_C_dom"/>
</dbReference>
<accession>Q7MAG7</accession>
<dbReference type="SUPFAM" id="SSF64518">
    <property type="entry name" value="Phase 1 flagellin"/>
    <property type="match status" value="1"/>
</dbReference>
<dbReference type="EMBL" id="BX571657">
    <property type="protein sequence ID" value="CAE09414.1"/>
    <property type="molecule type" value="Genomic_DNA"/>
</dbReference>
<sequence length="609" mass="67362">MASIFSSLNLAYTGLQTHQVMVSVTGNNIANASNEFYSRQRVDATAKDPLKLSNYSLGQGVEASTIVRIHDEYVYSRYKKAATEEQQTASQYSVLREASSYFPEMDGIGLYKTLQTYFDSWTSLAQKSGDPAQKLVLAQNTETLANTIQETRARLVQLQKTTNEELKVTVDEVNSLAKQIAEINKQIQTYEAEHSNKKANDLRDKRDELEFNLSKLIGGTAFKTGISSYSKVDTEIADFNETYNLTVAGGYTLVDGVTFHPLVIDNSTSAEGIYTISYQGQDFKSVDITRDLTEGKVGALLDTCLGNPGESCMGKIGKIQQYINDLDTFAQGLIESTNNIYAESSQLSLTSDKLTLLTSDSVVGSGYNITSGSFDIVMYDNTGKEMGRKSVKVDALTTMQDIVNQLNANTDDNGDGNAINDFDDNFYATYNNETKTFQILPKNPSDGIYISYQDNGTNFAGALGINRFFDGNSAQNINLAMRYRDDPTLIRGYREAVEGNIVVANKMQQLQYNKVNFFDYNGNQYNETLADFFKLVTTKIATDTADAKTSNEIKKAVLTSVKQEYVSISEVSTDEELTNLIRFQGGYTANAKVVATLDKMLDTLLGIKQ</sequence>
<evidence type="ECO:0000256" key="1">
    <source>
        <dbReference type="ARBA" id="ARBA00004365"/>
    </source>
</evidence>
<proteinExistence type="inferred from homology"/>
<reference evidence="10 11" key="1">
    <citation type="journal article" date="2003" name="Proc. Natl. Acad. Sci. U.S.A.">
        <title>Complete genome sequence and analysis of Wolinella succinogenes.</title>
        <authorList>
            <person name="Baar C."/>
            <person name="Eppinger M."/>
            <person name="Raddatz G."/>
            <person name="Simon JM."/>
            <person name="Lanz C."/>
            <person name="Klimmek O."/>
            <person name="Nandakumar R."/>
            <person name="Gross R."/>
            <person name="Rosinus A."/>
            <person name="Keller H."/>
            <person name="Jagtap P."/>
            <person name="Linke B."/>
            <person name="Meyer F."/>
            <person name="Lederer H."/>
            <person name="Schuster S.C."/>
        </authorList>
    </citation>
    <scope>NUCLEOTIDE SEQUENCE [LARGE SCALE GENOMIC DNA]</scope>
    <source>
        <strain evidence="11">ATCC 29543 / DSM 1740 / CCUG 13145 / JCM 31913 / LMG 7466 / NCTC 11488 / FDC 602W</strain>
    </source>
</reference>
<evidence type="ECO:0000256" key="3">
    <source>
        <dbReference type="ARBA" id="ARBA00009677"/>
    </source>
</evidence>
<keyword evidence="10" id="KW-0966">Cell projection</keyword>
<feature type="domain" description="Flagellar hook-associated protein FlgK helical" evidence="9">
    <location>
        <begin position="101"/>
        <end position="343"/>
    </location>
</feature>
<dbReference type="PANTHER" id="PTHR30033">
    <property type="entry name" value="FLAGELLAR HOOK-ASSOCIATED PROTEIN 1"/>
    <property type="match status" value="1"/>
</dbReference>
<dbReference type="AlphaFoldDB" id="Q7MAG7"/>
<dbReference type="InterPro" id="IPR053927">
    <property type="entry name" value="FlgK_helical"/>
</dbReference>
<dbReference type="Pfam" id="PF22638">
    <property type="entry name" value="FlgK_D1"/>
    <property type="match status" value="1"/>
</dbReference>
<dbReference type="Proteomes" id="UP000000422">
    <property type="component" value="Chromosome"/>
</dbReference>
<gene>
    <name evidence="10" type="primary">HAP1</name>
    <name evidence="10" type="ordered locus">WS0259</name>
</gene>
<evidence type="ECO:0000313" key="10">
    <source>
        <dbReference type="EMBL" id="CAE09414.1"/>
    </source>
</evidence>
<comment type="similarity">
    <text evidence="3">Belongs to the flagella basal body rod proteins family.</text>
</comment>